<evidence type="ECO:0000313" key="5">
    <source>
        <dbReference type="EMBL" id="RIX34289.1"/>
    </source>
</evidence>
<dbReference type="Pfam" id="PF00135">
    <property type="entry name" value="COesterase"/>
    <property type="match status" value="1"/>
</dbReference>
<reference evidence="5 6" key="1">
    <citation type="submission" date="2018-09" db="EMBL/GenBank/DDBJ databases">
        <title>Optimization and identification of Corynebacterium falsenii FN1-14 from fish paste.</title>
        <authorList>
            <person name="Daroonpunt R."/>
            <person name="Tanasupawat S."/>
        </authorList>
    </citation>
    <scope>NUCLEOTIDE SEQUENCE [LARGE SCALE GENOMIC DNA]</scope>
    <source>
        <strain evidence="5 6">FN1-14</strain>
    </source>
</reference>
<dbReference type="PANTHER" id="PTHR11559">
    <property type="entry name" value="CARBOXYLESTERASE"/>
    <property type="match status" value="1"/>
</dbReference>
<dbReference type="InterPro" id="IPR029058">
    <property type="entry name" value="AB_hydrolase_fold"/>
</dbReference>
<dbReference type="InterPro" id="IPR050309">
    <property type="entry name" value="Type-B_Carboxylest/Lipase"/>
</dbReference>
<organism evidence="5 6">
    <name type="scientific">Corynebacterium falsenii</name>
    <dbReference type="NCBI Taxonomy" id="108486"/>
    <lineage>
        <taxon>Bacteria</taxon>
        <taxon>Bacillati</taxon>
        <taxon>Actinomycetota</taxon>
        <taxon>Actinomycetes</taxon>
        <taxon>Mycobacteriales</taxon>
        <taxon>Corynebacteriaceae</taxon>
        <taxon>Corynebacterium</taxon>
    </lineage>
</organism>
<dbReference type="STRING" id="1451189.CFAL_01985"/>
<keyword evidence="6" id="KW-1185">Reference proteome</keyword>
<keyword evidence="2 3" id="KW-0378">Hydrolase</keyword>
<evidence type="ECO:0000313" key="6">
    <source>
        <dbReference type="Proteomes" id="UP000285278"/>
    </source>
</evidence>
<feature type="domain" description="Carboxylesterase type B" evidence="4">
    <location>
        <begin position="12"/>
        <end position="531"/>
    </location>
</feature>
<dbReference type="SUPFAM" id="SSF53474">
    <property type="entry name" value="alpha/beta-Hydrolases"/>
    <property type="match status" value="1"/>
</dbReference>
<evidence type="ECO:0000256" key="1">
    <source>
        <dbReference type="ARBA" id="ARBA00005964"/>
    </source>
</evidence>
<evidence type="ECO:0000256" key="2">
    <source>
        <dbReference type="ARBA" id="ARBA00022801"/>
    </source>
</evidence>
<comment type="similarity">
    <text evidence="1 3">Belongs to the type-B carboxylesterase/lipase family.</text>
</comment>
<dbReference type="EC" id="3.1.1.-" evidence="3"/>
<dbReference type="RefSeq" id="WP_119664984.1">
    <property type="nucleotide sequence ID" value="NZ_QXJK01000008.1"/>
</dbReference>
<dbReference type="GO" id="GO:0016787">
    <property type="term" value="F:hydrolase activity"/>
    <property type="evidence" value="ECO:0007669"/>
    <property type="project" value="UniProtKB-KW"/>
</dbReference>
<evidence type="ECO:0000256" key="3">
    <source>
        <dbReference type="RuleBase" id="RU361235"/>
    </source>
</evidence>
<evidence type="ECO:0000259" key="4">
    <source>
        <dbReference type="Pfam" id="PF00135"/>
    </source>
</evidence>
<dbReference type="EMBL" id="QXJK01000008">
    <property type="protein sequence ID" value="RIX34289.1"/>
    <property type="molecule type" value="Genomic_DNA"/>
</dbReference>
<protein>
    <recommendedName>
        <fullName evidence="3">Carboxylic ester hydrolase</fullName>
        <ecNumber evidence="3">3.1.1.-</ecNumber>
    </recommendedName>
</protein>
<proteinExistence type="inferred from homology"/>
<dbReference type="PROSITE" id="PS00122">
    <property type="entry name" value="CARBOXYLESTERASE_B_1"/>
    <property type="match status" value="1"/>
</dbReference>
<dbReference type="InterPro" id="IPR019826">
    <property type="entry name" value="Carboxylesterase_B_AS"/>
</dbReference>
<comment type="caution">
    <text evidence="5">The sequence shown here is derived from an EMBL/GenBank/DDBJ whole genome shotgun (WGS) entry which is preliminary data.</text>
</comment>
<dbReference type="AlphaFoldDB" id="A0A418Q659"/>
<gene>
    <name evidence="5" type="ORF">D3M95_08195</name>
</gene>
<dbReference type="Proteomes" id="UP000285278">
    <property type="component" value="Unassembled WGS sequence"/>
</dbReference>
<dbReference type="OrthoDB" id="3199405at2"/>
<dbReference type="InterPro" id="IPR002018">
    <property type="entry name" value="CarbesteraseB"/>
</dbReference>
<dbReference type="Gene3D" id="3.40.50.1820">
    <property type="entry name" value="alpha/beta hydrolase"/>
    <property type="match status" value="1"/>
</dbReference>
<sequence length="574" mass="62165">MAKTGASIRDQWIINTTTGPVKGHAETGVAAFRGIPYAAPPVGELRFRRAQPIEPWEEVFHADASGHPCPQYHAGSRRSEGTWEGDEDCLWLNVVVPRDTANDAADAADSTVIDTDAKRPVVVYIHGGSNVHGSAASPMLSGEYFATSIDCVYVGVNYRVGILGQMSLGYGTYTSDDMDTNPGHSDLVTAIRWVHDNAAAFGGDPGRITIMGESSGGSMVSALLATPQLEGIISAGIAQSPAATIVHTPTTVGPWVDFAARWYQRMVDEKDVPPAKRAPVNTAPPELDGPALKKATEALLQADAKMLGQLSDELVRYQADNPESTAGPFAPLVDGDLLPRHPLEPGAMLDVPLLVGSNRNEYDMMRLEAKPSSMQLRRSQTFAGLFAAAADAASDTEADDSSTDAAAQASAATADLGPRGLQILREHYKDGRSRSMVGRFFGDAIFTAPAWRMASNHPSGHAWVYRLDTTTPFLRLSGIGSMHALDLPILFQRYDLDKGRVALLLGGRDDFRITTAAMHNRWRRFIHHRDPGFDPYCHGYATQIFDSKIPGGERTEYDPQSSLRQAWEKVNLVL</sequence>
<accession>A0A418Q659</accession>
<name>A0A418Q659_9CORY</name>